<keyword evidence="15 28" id="KW-0418">Kinase</keyword>
<comment type="subcellular location">
    <subcellularLocation>
        <location evidence="3">Cell membrane</location>
    </subcellularLocation>
    <subcellularLocation>
        <location evidence="1">Membrane</location>
        <topology evidence="1">Peripheral membrane protein</topology>
    </subcellularLocation>
    <subcellularLocation>
        <location evidence="4">Membrane</location>
        <topology evidence="4">Single-pass type I membrane protein</topology>
    </subcellularLocation>
    <subcellularLocation>
        <location evidence="2">Secreted</location>
        <location evidence="2">Cell wall</location>
    </subcellularLocation>
</comment>
<keyword evidence="19 28" id="KW-0675">Receptor</keyword>
<keyword evidence="20" id="KW-0325">Glycoprotein</keyword>
<feature type="chain" id="PRO_5042059083" description="non-specific serine/threonine protein kinase" evidence="26">
    <location>
        <begin position="28"/>
        <end position="1188"/>
    </location>
</feature>
<evidence type="ECO:0000313" key="28">
    <source>
        <dbReference type="EMBL" id="KAJ7972603.1"/>
    </source>
</evidence>
<name>A0AAD7Q0J4_QUISA</name>
<dbReference type="Gene3D" id="3.80.10.10">
    <property type="entry name" value="Ribonuclease Inhibitor"/>
    <property type="match status" value="4"/>
</dbReference>
<dbReference type="FunFam" id="3.30.200.20:FF:000309">
    <property type="entry name" value="Leucine-rich repeat receptor protein kinase MSP1"/>
    <property type="match status" value="1"/>
</dbReference>
<dbReference type="GO" id="GO:0051707">
    <property type="term" value="P:response to other organism"/>
    <property type="evidence" value="ECO:0007669"/>
    <property type="project" value="UniProtKB-ARBA"/>
</dbReference>
<dbReference type="FunFam" id="3.80.10.10:FF:000453">
    <property type="entry name" value="Leucine-rich receptor-like protein kinase family protein"/>
    <property type="match status" value="1"/>
</dbReference>
<evidence type="ECO:0000313" key="29">
    <source>
        <dbReference type="Proteomes" id="UP001163823"/>
    </source>
</evidence>
<dbReference type="GO" id="GO:0006952">
    <property type="term" value="P:defense response"/>
    <property type="evidence" value="ECO:0007669"/>
    <property type="project" value="UniProtKB-ARBA"/>
</dbReference>
<evidence type="ECO:0000256" key="25">
    <source>
        <dbReference type="SAM" id="Phobius"/>
    </source>
</evidence>
<evidence type="ECO:0000256" key="26">
    <source>
        <dbReference type="SAM" id="SignalP"/>
    </source>
</evidence>
<feature type="domain" description="Protein kinase" evidence="27">
    <location>
        <begin position="893"/>
        <end position="1176"/>
    </location>
</feature>
<keyword evidence="29" id="KW-1185">Reference proteome</keyword>
<evidence type="ECO:0000256" key="4">
    <source>
        <dbReference type="ARBA" id="ARBA00004479"/>
    </source>
</evidence>
<dbReference type="PRINTS" id="PR00019">
    <property type="entry name" value="LEURICHRPT"/>
</dbReference>
<evidence type="ECO:0000256" key="18">
    <source>
        <dbReference type="ARBA" id="ARBA00023136"/>
    </source>
</evidence>
<comment type="caution">
    <text evidence="28">The sequence shown here is derived from an EMBL/GenBank/DDBJ whole genome shotgun (WGS) entry which is preliminary data.</text>
</comment>
<keyword evidence="18 25" id="KW-0472">Membrane</keyword>
<dbReference type="InterPro" id="IPR003591">
    <property type="entry name" value="Leu-rich_rpt_typical-subtyp"/>
</dbReference>
<keyword evidence="11 25" id="KW-0812">Transmembrane</keyword>
<protein>
    <recommendedName>
        <fullName evidence="5">non-specific serine/threonine protein kinase</fullName>
        <ecNumber evidence="5">2.7.11.1</ecNumber>
    </recommendedName>
</protein>
<evidence type="ECO:0000256" key="12">
    <source>
        <dbReference type="ARBA" id="ARBA00022729"/>
    </source>
</evidence>
<keyword evidence="17 25" id="KW-1133">Transmembrane helix</keyword>
<dbReference type="PANTHER" id="PTHR48053">
    <property type="entry name" value="LEUCINE RICH REPEAT FAMILY PROTEIN, EXPRESSED"/>
    <property type="match status" value="1"/>
</dbReference>
<evidence type="ECO:0000259" key="27">
    <source>
        <dbReference type="PROSITE" id="PS50011"/>
    </source>
</evidence>
<dbReference type="InterPro" id="IPR017441">
    <property type="entry name" value="Protein_kinase_ATP_BS"/>
</dbReference>
<dbReference type="PROSITE" id="PS50011">
    <property type="entry name" value="PROTEIN_KINASE_DOM"/>
    <property type="match status" value="1"/>
</dbReference>
<dbReference type="GO" id="GO:0005886">
    <property type="term" value="C:plasma membrane"/>
    <property type="evidence" value="ECO:0007669"/>
    <property type="project" value="UniProtKB-SubCell"/>
</dbReference>
<dbReference type="GO" id="GO:0004674">
    <property type="term" value="F:protein serine/threonine kinase activity"/>
    <property type="evidence" value="ECO:0007669"/>
    <property type="project" value="UniProtKB-KW"/>
</dbReference>
<feature type="signal peptide" evidence="26">
    <location>
        <begin position="1"/>
        <end position="27"/>
    </location>
</feature>
<dbReference type="FunFam" id="3.80.10.10:FF:000910">
    <property type="entry name" value="MDIS1-interacting receptor like kinase 2"/>
    <property type="match status" value="1"/>
</dbReference>
<evidence type="ECO:0000256" key="17">
    <source>
        <dbReference type="ARBA" id="ARBA00022989"/>
    </source>
</evidence>
<keyword evidence="8" id="KW-0597">Phosphoprotein</keyword>
<dbReference type="SUPFAM" id="SSF52058">
    <property type="entry name" value="L domain-like"/>
    <property type="match status" value="2"/>
</dbReference>
<dbReference type="PROSITE" id="PS00107">
    <property type="entry name" value="PROTEIN_KINASE_ATP"/>
    <property type="match status" value="1"/>
</dbReference>
<keyword evidence="16 24" id="KW-0067">ATP-binding</keyword>
<keyword evidence="14 24" id="KW-0547">Nucleotide-binding</keyword>
<evidence type="ECO:0000256" key="23">
    <source>
        <dbReference type="ARBA" id="ARBA00048679"/>
    </source>
</evidence>
<keyword evidence="6" id="KW-0134">Cell wall</keyword>
<evidence type="ECO:0000256" key="8">
    <source>
        <dbReference type="ARBA" id="ARBA00022553"/>
    </source>
</evidence>
<dbReference type="AlphaFoldDB" id="A0AAD7Q0J4"/>
<keyword evidence="6" id="KW-0964">Secreted</keyword>
<dbReference type="Pfam" id="PF00560">
    <property type="entry name" value="LRR_1"/>
    <property type="match status" value="12"/>
</dbReference>
<dbReference type="InterPro" id="IPR051716">
    <property type="entry name" value="Plant_RL_S/T_kinase"/>
</dbReference>
<dbReference type="CDD" id="cd14066">
    <property type="entry name" value="STKc_IRAK"/>
    <property type="match status" value="1"/>
</dbReference>
<comment type="catalytic activity">
    <reaction evidence="23">
        <text>L-seryl-[protein] + ATP = O-phospho-L-seryl-[protein] + ADP + H(+)</text>
        <dbReference type="Rhea" id="RHEA:17989"/>
        <dbReference type="Rhea" id="RHEA-COMP:9863"/>
        <dbReference type="Rhea" id="RHEA-COMP:11604"/>
        <dbReference type="ChEBI" id="CHEBI:15378"/>
        <dbReference type="ChEBI" id="CHEBI:29999"/>
        <dbReference type="ChEBI" id="CHEBI:30616"/>
        <dbReference type="ChEBI" id="CHEBI:83421"/>
        <dbReference type="ChEBI" id="CHEBI:456216"/>
        <dbReference type="EC" id="2.7.11.1"/>
    </reaction>
</comment>
<dbReference type="Pfam" id="PF08263">
    <property type="entry name" value="LRRNT_2"/>
    <property type="match status" value="1"/>
</dbReference>
<evidence type="ECO:0000256" key="15">
    <source>
        <dbReference type="ARBA" id="ARBA00022777"/>
    </source>
</evidence>
<dbReference type="InterPro" id="IPR032675">
    <property type="entry name" value="LRR_dom_sf"/>
</dbReference>
<dbReference type="Pfam" id="PF00069">
    <property type="entry name" value="Pkinase"/>
    <property type="match status" value="1"/>
</dbReference>
<dbReference type="GO" id="GO:0009791">
    <property type="term" value="P:post-embryonic development"/>
    <property type="evidence" value="ECO:0007669"/>
    <property type="project" value="UniProtKB-ARBA"/>
</dbReference>
<dbReference type="Pfam" id="PF13855">
    <property type="entry name" value="LRR_8"/>
    <property type="match status" value="2"/>
</dbReference>
<dbReference type="FunFam" id="3.80.10.10:FF:000233">
    <property type="entry name" value="Leucine-rich repeat receptor-like protein kinase TDR"/>
    <property type="match status" value="1"/>
</dbReference>
<evidence type="ECO:0000256" key="2">
    <source>
        <dbReference type="ARBA" id="ARBA00004191"/>
    </source>
</evidence>
<dbReference type="EC" id="2.7.11.1" evidence="5"/>
<dbReference type="FunFam" id="1.10.510.10:FF:000445">
    <property type="entry name" value="MDIS1-interacting receptor like kinase 2"/>
    <property type="match status" value="1"/>
</dbReference>
<dbReference type="SUPFAM" id="SSF52047">
    <property type="entry name" value="RNI-like"/>
    <property type="match status" value="1"/>
</dbReference>
<evidence type="ECO:0000256" key="14">
    <source>
        <dbReference type="ARBA" id="ARBA00022741"/>
    </source>
</evidence>
<comment type="catalytic activity">
    <reaction evidence="22">
        <text>L-threonyl-[protein] + ATP = O-phospho-L-threonyl-[protein] + ADP + H(+)</text>
        <dbReference type="Rhea" id="RHEA:46608"/>
        <dbReference type="Rhea" id="RHEA-COMP:11060"/>
        <dbReference type="Rhea" id="RHEA-COMP:11605"/>
        <dbReference type="ChEBI" id="CHEBI:15378"/>
        <dbReference type="ChEBI" id="CHEBI:30013"/>
        <dbReference type="ChEBI" id="CHEBI:30616"/>
        <dbReference type="ChEBI" id="CHEBI:61977"/>
        <dbReference type="ChEBI" id="CHEBI:456216"/>
        <dbReference type="EC" id="2.7.11.1"/>
    </reaction>
</comment>
<keyword evidence="7" id="KW-0723">Serine/threonine-protein kinase</keyword>
<comment type="similarity">
    <text evidence="21">Belongs to the polygalacturonase-inhibiting protein family.</text>
</comment>
<evidence type="ECO:0000256" key="22">
    <source>
        <dbReference type="ARBA" id="ARBA00047899"/>
    </source>
</evidence>
<dbReference type="InterPro" id="IPR011009">
    <property type="entry name" value="Kinase-like_dom_sf"/>
</dbReference>
<dbReference type="Proteomes" id="UP001163823">
    <property type="component" value="Chromosome 4"/>
</dbReference>
<reference evidence="28" key="1">
    <citation type="journal article" date="2023" name="Science">
        <title>Elucidation of the pathway for biosynthesis of saponin adjuvants from the soapbark tree.</title>
        <authorList>
            <person name="Reed J."/>
            <person name="Orme A."/>
            <person name="El-Demerdash A."/>
            <person name="Owen C."/>
            <person name="Martin L.B.B."/>
            <person name="Misra R.C."/>
            <person name="Kikuchi S."/>
            <person name="Rejzek M."/>
            <person name="Martin A.C."/>
            <person name="Harkess A."/>
            <person name="Leebens-Mack J."/>
            <person name="Louveau T."/>
            <person name="Stephenson M.J."/>
            <person name="Osbourn A."/>
        </authorList>
    </citation>
    <scope>NUCLEOTIDE SEQUENCE</scope>
    <source>
        <strain evidence="28">S10</strain>
    </source>
</reference>
<accession>A0AAD7Q0J4</accession>
<evidence type="ECO:0000256" key="7">
    <source>
        <dbReference type="ARBA" id="ARBA00022527"/>
    </source>
</evidence>
<keyword evidence="12 26" id="KW-0732">Signal</keyword>
<feature type="transmembrane region" description="Helical" evidence="25">
    <location>
        <begin position="829"/>
        <end position="855"/>
    </location>
</feature>
<feature type="binding site" evidence="24">
    <location>
        <position position="922"/>
    </location>
    <ligand>
        <name>ATP</name>
        <dbReference type="ChEBI" id="CHEBI:30616"/>
    </ligand>
</feature>
<gene>
    <name evidence="28" type="ORF">O6P43_010466</name>
</gene>
<evidence type="ECO:0000256" key="3">
    <source>
        <dbReference type="ARBA" id="ARBA00004236"/>
    </source>
</evidence>
<dbReference type="InterPro" id="IPR008266">
    <property type="entry name" value="Tyr_kinase_AS"/>
</dbReference>
<organism evidence="28 29">
    <name type="scientific">Quillaja saponaria</name>
    <name type="common">Soap bark tree</name>
    <dbReference type="NCBI Taxonomy" id="32244"/>
    <lineage>
        <taxon>Eukaryota</taxon>
        <taxon>Viridiplantae</taxon>
        <taxon>Streptophyta</taxon>
        <taxon>Embryophyta</taxon>
        <taxon>Tracheophyta</taxon>
        <taxon>Spermatophyta</taxon>
        <taxon>Magnoliopsida</taxon>
        <taxon>eudicotyledons</taxon>
        <taxon>Gunneridae</taxon>
        <taxon>Pentapetalae</taxon>
        <taxon>rosids</taxon>
        <taxon>fabids</taxon>
        <taxon>Fabales</taxon>
        <taxon>Quillajaceae</taxon>
        <taxon>Quillaja</taxon>
    </lineage>
</organism>
<evidence type="ECO:0000256" key="13">
    <source>
        <dbReference type="ARBA" id="ARBA00022737"/>
    </source>
</evidence>
<dbReference type="PANTHER" id="PTHR48053:SF32">
    <property type="entry name" value="LEUCINE RICH REPEAT FAMILY PROTEIN, EXPRESSED"/>
    <property type="match status" value="1"/>
</dbReference>
<dbReference type="PROSITE" id="PS00109">
    <property type="entry name" value="PROTEIN_KINASE_TYR"/>
    <property type="match status" value="1"/>
</dbReference>
<dbReference type="InterPro" id="IPR013210">
    <property type="entry name" value="LRR_N_plant-typ"/>
</dbReference>
<keyword evidence="10" id="KW-0808">Transferase</keyword>
<evidence type="ECO:0000256" key="19">
    <source>
        <dbReference type="ARBA" id="ARBA00023170"/>
    </source>
</evidence>
<dbReference type="KEGG" id="qsa:O6P43_010466"/>
<evidence type="ECO:0000256" key="6">
    <source>
        <dbReference type="ARBA" id="ARBA00022512"/>
    </source>
</evidence>
<dbReference type="SUPFAM" id="SSF56112">
    <property type="entry name" value="Protein kinase-like (PK-like)"/>
    <property type="match status" value="1"/>
</dbReference>
<evidence type="ECO:0000256" key="24">
    <source>
        <dbReference type="PROSITE-ProRule" id="PRU10141"/>
    </source>
</evidence>
<dbReference type="GO" id="GO:0005524">
    <property type="term" value="F:ATP binding"/>
    <property type="evidence" value="ECO:0007669"/>
    <property type="project" value="UniProtKB-UniRule"/>
</dbReference>
<sequence length="1188" mass="131694">MVTISKVTVLLLFQLFMLSFSPLKVTSSVRTEAEALIKWKNSLSDPSSSLSSWSVTNLNNLCKWSAIVCDKTNQTVLEIYLSDANLNGTLTQFDFASFPNLTLFNLNSNILSGPIPSAIGNLSRLTFLDLGNNDFEDIIPSELGQLEELQSLNLLSNNLSGSIPYQLTHLQNLRYLNLGNNYLYFLSASKWFKYSGMVALTHLDLTENELKSEIPSFILDCKNLTFLDLSQNHMSGQIPEPFFTNLGKLEYINLTNSELEGPLSSNFSKLSNLKEIRLGNNKFSGIMPQDFGLLPELQILELNNNSLQGEIPSSIGQLRQLQYLDLQINLLNSTIPSELGLCTNLTFLTVAGNNLSGLLPLSLSSLSRLAQLGLSENTFSGEISPSLVSNWTELDSLQLQNNKFTGKIPEEIGLLTKLNYFYLRNNHFSGPIPRDIGNLKELMSLDLSGNQLSGPIPPTMWSLPNIKEISLFNNKLTGTIPMEIGNLTALEVFVVDTNQLYGQLPETICQLTQLHSFTVFDNNFSGSIPREFGKYSPSLSTVSFGKNNFSGELPPDLCSGSALKYLKVSNNNFSGPLPNCLRNCTRLGTLRLEGNQFSGNITEVFGVHPDLSILTMNDNQFVGELSPVWGECANLKNLQMERNKLSGRIPTELGKLSQLGVLTLDSNEITGNIPFELGNLDMLYMFNLSKNHLSGEIPQSLGKLTNLELLDLSDNDLTKNVPAELSNCIRLSSLNLSHNQLSGEIPAEIGNLFQMRYMLDLSSNSLSGPIPQNLQKLIYLEVLNISGPIPSGTVFHQEKAYVGNSGLCGDAPGLTPCNQRRSKGHNKRVLLGVIIPVFALLPIVTIAVGILRFGWQTKLFEEESRSKQRSEYLICERKENLTFGRIVKATEDFNEKYCIGRGGFGTVYKAVLPTGQVVAVKKLNMLDSSDVPAANLQSFQNEIRTLTEVRHRNIIKLYGFCSSRGSMYLVYDYVERGSLGKVLYEVELSWATRVKIVQGIAHAIAYLHHDCSPPIVHRDISLNNILLESEFEPRLSDFGTAKLLSSDSTNWTSVAGSYGYMAPELAQTMRVTEKCDVYSYGVVALEVMMGKHPGELITSLTSTKSSSPTDNPEMFLKDVLDQRLQPPSGQLADAIEFVVAIALACTRTIPKTRPSMHSVAQELSTRWREFQCEPFGMITISKLTRFQK</sequence>
<dbReference type="EMBL" id="JARAOO010000004">
    <property type="protein sequence ID" value="KAJ7972603.1"/>
    <property type="molecule type" value="Genomic_DNA"/>
</dbReference>
<evidence type="ECO:0000256" key="16">
    <source>
        <dbReference type="ARBA" id="ARBA00022840"/>
    </source>
</evidence>
<evidence type="ECO:0000256" key="11">
    <source>
        <dbReference type="ARBA" id="ARBA00022692"/>
    </source>
</evidence>
<dbReference type="Gene3D" id="1.10.510.10">
    <property type="entry name" value="Transferase(Phosphotransferase) domain 1"/>
    <property type="match status" value="1"/>
</dbReference>
<dbReference type="SMART" id="SM00369">
    <property type="entry name" value="LRR_TYP"/>
    <property type="match status" value="11"/>
</dbReference>
<evidence type="ECO:0000256" key="21">
    <source>
        <dbReference type="ARBA" id="ARBA00038043"/>
    </source>
</evidence>
<dbReference type="InterPro" id="IPR001611">
    <property type="entry name" value="Leu-rich_rpt"/>
</dbReference>
<evidence type="ECO:0000256" key="1">
    <source>
        <dbReference type="ARBA" id="ARBA00004170"/>
    </source>
</evidence>
<dbReference type="Gene3D" id="3.30.200.20">
    <property type="entry name" value="Phosphorylase Kinase, domain 1"/>
    <property type="match status" value="1"/>
</dbReference>
<keyword evidence="9" id="KW-0433">Leucine-rich repeat</keyword>
<dbReference type="InterPro" id="IPR000719">
    <property type="entry name" value="Prot_kinase_dom"/>
</dbReference>
<dbReference type="FunFam" id="3.80.10.10:FF:000400">
    <property type="entry name" value="Nuclear pore complex protein NUP107"/>
    <property type="match status" value="1"/>
</dbReference>
<keyword evidence="13" id="KW-0677">Repeat</keyword>
<evidence type="ECO:0000256" key="5">
    <source>
        <dbReference type="ARBA" id="ARBA00012513"/>
    </source>
</evidence>
<proteinExistence type="inferred from homology"/>
<evidence type="ECO:0000256" key="20">
    <source>
        <dbReference type="ARBA" id="ARBA00023180"/>
    </source>
</evidence>
<evidence type="ECO:0000256" key="9">
    <source>
        <dbReference type="ARBA" id="ARBA00022614"/>
    </source>
</evidence>
<evidence type="ECO:0000256" key="10">
    <source>
        <dbReference type="ARBA" id="ARBA00022679"/>
    </source>
</evidence>